<name>A0A8S9K5I8_BRACR</name>
<organism evidence="1">
    <name type="scientific">Brassica cretica</name>
    <name type="common">Mustard</name>
    <dbReference type="NCBI Taxonomy" id="69181"/>
    <lineage>
        <taxon>Eukaryota</taxon>
        <taxon>Viridiplantae</taxon>
        <taxon>Streptophyta</taxon>
        <taxon>Embryophyta</taxon>
        <taxon>Tracheophyta</taxon>
        <taxon>Spermatophyta</taxon>
        <taxon>Magnoliopsida</taxon>
        <taxon>eudicotyledons</taxon>
        <taxon>Gunneridae</taxon>
        <taxon>Pentapetalae</taxon>
        <taxon>rosids</taxon>
        <taxon>malvids</taxon>
        <taxon>Brassicales</taxon>
        <taxon>Brassicaceae</taxon>
        <taxon>Brassiceae</taxon>
        <taxon>Brassica</taxon>
    </lineage>
</organism>
<protein>
    <submittedName>
        <fullName evidence="1">Uncharacterized protein</fullName>
    </submittedName>
</protein>
<dbReference type="AlphaFoldDB" id="A0A8S9K5I8"/>
<accession>A0A8S9K5I8</accession>
<reference evidence="1" key="1">
    <citation type="submission" date="2019-12" db="EMBL/GenBank/DDBJ databases">
        <title>Genome sequencing and annotation of Brassica cretica.</title>
        <authorList>
            <person name="Studholme D.J."/>
            <person name="Sarris P.F."/>
        </authorList>
    </citation>
    <scope>NUCLEOTIDE SEQUENCE</scope>
    <source>
        <strain evidence="1">PFS-102/07</strain>
        <tissue evidence="1">Leaf</tissue>
    </source>
</reference>
<gene>
    <name evidence="1" type="ORF">F2Q70_00039050</name>
</gene>
<sequence length="87" mass="9362">MVLVASNIVISSRFSVTTAPVLSSTYPPPLLAVKKSSPPFHPSRDHLQPLALSTAAALHLSPPSLSKTAIYLLRQIFNDVSLCRRPA</sequence>
<evidence type="ECO:0000313" key="1">
    <source>
        <dbReference type="EMBL" id="KAF2589804.1"/>
    </source>
</evidence>
<comment type="caution">
    <text evidence="1">The sequence shown here is derived from an EMBL/GenBank/DDBJ whole genome shotgun (WGS) entry which is preliminary data.</text>
</comment>
<proteinExistence type="predicted"/>
<dbReference type="EMBL" id="QGKY02000190">
    <property type="protein sequence ID" value="KAF2589804.1"/>
    <property type="molecule type" value="Genomic_DNA"/>
</dbReference>